<protein>
    <recommendedName>
        <fullName evidence="4">RRM domain-containing protein</fullName>
    </recommendedName>
</protein>
<dbReference type="InterPro" id="IPR012677">
    <property type="entry name" value="Nucleotide-bd_a/b_plait_sf"/>
</dbReference>
<dbReference type="SMART" id="SM00360">
    <property type="entry name" value="RRM"/>
    <property type="match status" value="1"/>
</dbReference>
<dbReference type="Gene3D" id="3.30.70.330">
    <property type="match status" value="1"/>
</dbReference>
<sequence length="126" mass="13702">MGLPLQLPPDASSTLYVEGIPKDASEREVAHIFRPFPGYQSLRIRHKESARGDGAQRAMCFVEFDNAYQASVAKIACGDYQIDRTDPQAGTLIVHYARGRRGTGGGGGGGGHMPPLHGDEHAWDRR</sequence>
<dbReference type="PROSITE" id="PS50102">
    <property type="entry name" value="RRM"/>
    <property type="match status" value="1"/>
</dbReference>
<dbReference type="EMBL" id="JAFCMP010000235">
    <property type="protein sequence ID" value="KAG5182555.1"/>
    <property type="molecule type" value="Genomic_DNA"/>
</dbReference>
<feature type="compositionally biased region" description="Gly residues" evidence="3">
    <location>
        <begin position="102"/>
        <end position="112"/>
    </location>
</feature>
<dbReference type="Proteomes" id="UP000664859">
    <property type="component" value="Unassembled WGS sequence"/>
</dbReference>
<feature type="region of interest" description="Disordered" evidence="3">
    <location>
        <begin position="100"/>
        <end position="126"/>
    </location>
</feature>
<feature type="domain" description="RRM" evidence="4">
    <location>
        <begin position="13"/>
        <end position="99"/>
    </location>
</feature>
<accession>A0A835Z002</accession>
<keyword evidence="6" id="KW-1185">Reference proteome</keyword>
<gene>
    <name evidence="5" type="ORF">JKP88DRAFT_164370</name>
</gene>
<reference evidence="5" key="1">
    <citation type="submission" date="2021-02" db="EMBL/GenBank/DDBJ databases">
        <title>First Annotated Genome of the Yellow-green Alga Tribonema minus.</title>
        <authorList>
            <person name="Mahan K.M."/>
        </authorList>
    </citation>
    <scope>NUCLEOTIDE SEQUENCE</scope>
    <source>
        <strain evidence="5">UTEX B ZZ1240</strain>
    </source>
</reference>
<evidence type="ECO:0000313" key="6">
    <source>
        <dbReference type="Proteomes" id="UP000664859"/>
    </source>
</evidence>
<name>A0A835Z002_9STRA</name>
<evidence type="ECO:0000313" key="5">
    <source>
        <dbReference type="EMBL" id="KAG5182555.1"/>
    </source>
</evidence>
<evidence type="ECO:0000256" key="1">
    <source>
        <dbReference type="ARBA" id="ARBA00022884"/>
    </source>
</evidence>
<feature type="compositionally biased region" description="Basic and acidic residues" evidence="3">
    <location>
        <begin position="117"/>
        <end position="126"/>
    </location>
</feature>
<dbReference type="SUPFAM" id="SSF54928">
    <property type="entry name" value="RNA-binding domain, RBD"/>
    <property type="match status" value="1"/>
</dbReference>
<dbReference type="GO" id="GO:0003723">
    <property type="term" value="F:RNA binding"/>
    <property type="evidence" value="ECO:0007669"/>
    <property type="project" value="UniProtKB-UniRule"/>
</dbReference>
<dbReference type="Pfam" id="PF00076">
    <property type="entry name" value="RRM_1"/>
    <property type="match status" value="1"/>
</dbReference>
<dbReference type="OrthoDB" id="431169at2759"/>
<dbReference type="PANTHER" id="PTHR10501">
    <property type="entry name" value="U1 SMALL NUCLEAR RIBONUCLEOPROTEIN A/U2 SMALL NUCLEAR RIBONUCLEOPROTEIN B"/>
    <property type="match status" value="1"/>
</dbReference>
<evidence type="ECO:0000259" key="4">
    <source>
        <dbReference type="PROSITE" id="PS50102"/>
    </source>
</evidence>
<evidence type="ECO:0000256" key="3">
    <source>
        <dbReference type="SAM" id="MobiDB-lite"/>
    </source>
</evidence>
<dbReference type="InterPro" id="IPR000504">
    <property type="entry name" value="RRM_dom"/>
</dbReference>
<organism evidence="5 6">
    <name type="scientific">Tribonema minus</name>
    <dbReference type="NCBI Taxonomy" id="303371"/>
    <lineage>
        <taxon>Eukaryota</taxon>
        <taxon>Sar</taxon>
        <taxon>Stramenopiles</taxon>
        <taxon>Ochrophyta</taxon>
        <taxon>PX clade</taxon>
        <taxon>Xanthophyceae</taxon>
        <taxon>Tribonematales</taxon>
        <taxon>Tribonemataceae</taxon>
        <taxon>Tribonema</taxon>
    </lineage>
</organism>
<keyword evidence="1 2" id="KW-0694">RNA-binding</keyword>
<dbReference type="InterPro" id="IPR035979">
    <property type="entry name" value="RBD_domain_sf"/>
</dbReference>
<proteinExistence type="predicted"/>
<dbReference type="AlphaFoldDB" id="A0A835Z002"/>
<evidence type="ECO:0000256" key="2">
    <source>
        <dbReference type="PROSITE-ProRule" id="PRU00176"/>
    </source>
</evidence>
<comment type="caution">
    <text evidence="5">The sequence shown here is derived from an EMBL/GenBank/DDBJ whole genome shotgun (WGS) entry which is preliminary data.</text>
</comment>
<dbReference type="CDD" id="cd21618">
    <property type="entry name" value="RRM_AtNSRA_like"/>
    <property type="match status" value="1"/>
</dbReference>